<feature type="compositionally biased region" description="Basic and acidic residues" evidence="1">
    <location>
        <begin position="257"/>
        <end position="279"/>
    </location>
</feature>
<comment type="caution">
    <text evidence="3">The sequence shown here is derived from an EMBL/GenBank/DDBJ whole genome shotgun (WGS) entry which is preliminary data.</text>
</comment>
<dbReference type="PANTHER" id="PTHR23242">
    <property type="entry name" value="TRANSCRIPTION FACTOR HOXA13"/>
    <property type="match status" value="1"/>
</dbReference>
<name>A0ABP9T8D8_9ACTN</name>
<dbReference type="PANTHER" id="PTHR23242:SF9">
    <property type="entry name" value="TRANSCRIPTION FACTOR HOXA13"/>
    <property type="match status" value="1"/>
</dbReference>
<feature type="compositionally biased region" description="Basic and acidic residues" evidence="1">
    <location>
        <begin position="317"/>
        <end position="330"/>
    </location>
</feature>
<accession>A0ABP9T8D8</accession>
<evidence type="ECO:0000256" key="2">
    <source>
        <dbReference type="SAM" id="Phobius"/>
    </source>
</evidence>
<keyword evidence="2" id="KW-0812">Transmembrane</keyword>
<feature type="compositionally biased region" description="Low complexity" evidence="1">
    <location>
        <begin position="331"/>
        <end position="343"/>
    </location>
</feature>
<feature type="region of interest" description="Disordered" evidence="1">
    <location>
        <begin position="236"/>
        <end position="401"/>
    </location>
</feature>
<dbReference type="InterPro" id="IPR021235">
    <property type="entry name" value="DUF2637"/>
</dbReference>
<protein>
    <submittedName>
        <fullName evidence="3">DUF2637 domain-containing protein</fullName>
    </submittedName>
</protein>
<dbReference type="EMBL" id="BAABJR010000014">
    <property type="protein sequence ID" value="GAA5213348.1"/>
    <property type="molecule type" value="Genomic_DNA"/>
</dbReference>
<feature type="transmembrane region" description="Helical" evidence="2">
    <location>
        <begin position="49"/>
        <end position="73"/>
    </location>
</feature>
<proteinExistence type="predicted"/>
<keyword evidence="4" id="KW-1185">Reference proteome</keyword>
<dbReference type="Proteomes" id="UP001499878">
    <property type="component" value="Unassembled WGS sequence"/>
</dbReference>
<evidence type="ECO:0000313" key="4">
    <source>
        <dbReference type="Proteomes" id="UP001499878"/>
    </source>
</evidence>
<dbReference type="Pfam" id="PF10935">
    <property type="entry name" value="DUF2637"/>
    <property type="match status" value="1"/>
</dbReference>
<keyword evidence="2" id="KW-1133">Transmembrane helix</keyword>
<evidence type="ECO:0000313" key="3">
    <source>
        <dbReference type="EMBL" id="GAA5213348.1"/>
    </source>
</evidence>
<dbReference type="RefSeq" id="WP_345634732.1">
    <property type="nucleotide sequence ID" value="NZ_BAABJR010000014.1"/>
</dbReference>
<feature type="compositionally biased region" description="Polar residues" evidence="1">
    <location>
        <begin position="292"/>
        <end position="302"/>
    </location>
</feature>
<feature type="transmembrane region" description="Helical" evidence="2">
    <location>
        <begin position="12"/>
        <end position="37"/>
    </location>
</feature>
<keyword evidence="2" id="KW-0472">Membrane</keyword>
<sequence>MAAPLELTRTHRVLIGMVVFGAVIIAGIGFAGSYAAVRELALQKGFGNFSYVFPIGIDAGICVLLALDLLLTWIRIPFPLLRQTAWLLTAATIAFNGAAAWPDPLGVGMHGVIPILFVVSVEAARHAIGRIADITADKHMEGVRLTRWLLSPGPTFLLWRRMKLWELRSYEQVIKLEQERLVYQARLRSRFGRGWRRKAPVESLMPLRLARYGVPLSQTAPAGLAAAGIEPALLPPAPQADALPDGRAAHGTAPSLRKAEPVGEQRPELVGGREPEPVREQAAVGQNPAVDPNSTSGQNPAAGQNPAMDPTQNPWLHARDPQSVEYHGDYDPAYDPDQYAQWEAEQRQAEQYRQQFEEEPPVREPSPEDTGSFPIPVGPHRTRELGEGGGTPEPQGPDEDAYYQVFKQSINGSYPTPREFGDNVEATFGTPLADPEAKRLVSRFTNRHSAELEDEHIA</sequence>
<organism evidence="3 4">
    <name type="scientific">Streptomyces thinghirensis</name>
    <dbReference type="NCBI Taxonomy" id="551547"/>
    <lineage>
        <taxon>Bacteria</taxon>
        <taxon>Bacillati</taxon>
        <taxon>Actinomycetota</taxon>
        <taxon>Actinomycetes</taxon>
        <taxon>Kitasatosporales</taxon>
        <taxon>Streptomycetaceae</taxon>
        <taxon>Streptomyces</taxon>
    </lineage>
</organism>
<evidence type="ECO:0000256" key="1">
    <source>
        <dbReference type="SAM" id="MobiDB-lite"/>
    </source>
</evidence>
<reference evidence="4" key="1">
    <citation type="journal article" date="2019" name="Int. J. Syst. Evol. Microbiol.">
        <title>The Global Catalogue of Microorganisms (GCM) 10K type strain sequencing project: providing services to taxonomists for standard genome sequencing and annotation.</title>
        <authorList>
            <consortium name="The Broad Institute Genomics Platform"/>
            <consortium name="The Broad Institute Genome Sequencing Center for Infectious Disease"/>
            <person name="Wu L."/>
            <person name="Ma J."/>
        </authorList>
    </citation>
    <scope>NUCLEOTIDE SEQUENCE [LARGE SCALE GENOMIC DNA]</scope>
    <source>
        <strain evidence="4">JCM 18306</strain>
    </source>
</reference>
<gene>
    <name evidence="3" type="ORF">GCM10023323_53980</name>
</gene>